<dbReference type="SUPFAM" id="SSF52172">
    <property type="entry name" value="CheY-like"/>
    <property type="match status" value="1"/>
</dbReference>
<proteinExistence type="predicted"/>
<dbReference type="GO" id="GO:0000976">
    <property type="term" value="F:transcription cis-regulatory region binding"/>
    <property type="evidence" value="ECO:0007669"/>
    <property type="project" value="TreeGrafter"/>
</dbReference>
<dbReference type="InterPro" id="IPR016032">
    <property type="entry name" value="Sig_transdc_resp-reg_C-effctor"/>
</dbReference>
<dbReference type="Gene3D" id="6.10.250.690">
    <property type="match status" value="1"/>
</dbReference>
<dbReference type="Proteomes" id="UP000585437">
    <property type="component" value="Unassembled WGS sequence"/>
</dbReference>
<protein>
    <submittedName>
        <fullName evidence="6">Two-component system response regulator AdeR</fullName>
    </submittedName>
</protein>
<dbReference type="Pfam" id="PF00486">
    <property type="entry name" value="Trans_reg_C"/>
    <property type="match status" value="1"/>
</dbReference>
<keyword evidence="2" id="KW-0597">Phosphoprotein</keyword>
<evidence type="ECO:0000313" key="7">
    <source>
        <dbReference type="Proteomes" id="UP000585437"/>
    </source>
</evidence>
<dbReference type="PANTHER" id="PTHR48111:SF59">
    <property type="entry name" value="TRANSCRIPTIONAL REGULATORY PROTEIN BAER"/>
    <property type="match status" value="1"/>
</dbReference>
<dbReference type="PROSITE" id="PS51755">
    <property type="entry name" value="OMPR_PHOB"/>
    <property type="match status" value="1"/>
</dbReference>
<evidence type="ECO:0000256" key="2">
    <source>
        <dbReference type="PROSITE-ProRule" id="PRU00169"/>
    </source>
</evidence>
<feature type="modified residue" description="4-aspartylphosphate" evidence="2">
    <location>
        <position position="62"/>
    </location>
</feature>
<feature type="domain" description="Response regulatory" evidence="4">
    <location>
        <begin position="13"/>
        <end position="126"/>
    </location>
</feature>
<dbReference type="PROSITE" id="PS50110">
    <property type="entry name" value="RESPONSE_REGULATORY"/>
    <property type="match status" value="1"/>
</dbReference>
<keyword evidence="1 3" id="KW-0238">DNA-binding</keyword>
<gene>
    <name evidence="6" type="ORF">F4695_003632</name>
</gene>
<dbReference type="InterPro" id="IPR001789">
    <property type="entry name" value="Sig_transdc_resp-reg_receiver"/>
</dbReference>
<dbReference type="GO" id="GO:0005829">
    <property type="term" value="C:cytosol"/>
    <property type="evidence" value="ECO:0007669"/>
    <property type="project" value="TreeGrafter"/>
</dbReference>
<dbReference type="EMBL" id="JACHBU010000007">
    <property type="protein sequence ID" value="MBB6510246.1"/>
    <property type="molecule type" value="Genomic_DNA"/>
</dbReference>
<dbReference type="InterPro" id="IPR001867">
    <property type="entry name" value="OmpR/PhoB-type_DNA-bd"/>
</dbReference>
<reference evidence="6 7" key="1">
    <citation type="submission" date="2020-08" db="EMBL/GenBank/DDBJ databases">
        <title>The Agave Microbiome: Exploring the role of microbial communities in plant adaptations to desert environments.</title>
        <authorList>
            <person name="Partida-Martinez L.P."/>
        </authorList>
    </citation>
    <scope>NUCLEOTIDE SEQUENCE [LARGE SCALE GENOMIC DNA]</scope>
    <source>
        <strain evidence="6 7">AS3.12</strain>
    </source>
</reference>
<dbReference type="GO" id="GO:0006355">
    <property type="term" value="P:regulation of DNA-templated transcription"/>
    <property type="evidence" value="ECO:0007669"/>
    <property type="project" value="InterPro"/>
</dbReference>
<dbReference type="CDD" id="cd17574">
    <property type="entry name" value="REC_OmpR"/>
    <property type="match status" value="1"/>
</dbReference>
<organism evidence="6 7">
    <name type="scientific">Rhizobium soli</name>
    <dbReference type="NCBI Taxonomy" id="424798"/>
    <lineage>
        <taxon>Bacteria</taxon>
        <taxon>Pseudomonadati</taxon>
        <taxon>Pseudomonadota</taxon>
        <taxon>Alphaproteobacteria</taxon>
        <taxon>Hyphomicrobiales</taxon>
        <taxon>Rhizobiaceae</taxon>
        <taxon>Rhizobium/Agrobacterium group</taxon>
        <taxon>Rhizobium</taxon>
    </lineage>
</organism>
<dbReference type="SUPFAM" id="SSF46894">
    <property type="entry name" value="C-terminal effector domain of the bipartite response regulators"/>
    <property type="match status" value="1"/>
</dbReference>
<dbReference type="InterPro" id="IPR036388">
    <property type="entry name" value="WH-like_DNA-bd_sf"/>
</dbReference>
<evidence type="ECO:0000259" key="5">
    <source>
        <dbReference type="PROSITE" id="PS51755"/>
    </source>
</evidence>
<sequence length="240" mass="26152">MSKSESLTMISSLVLVVEDDQEIASLIEKYLARAGYRTVMASTGLTALTHVQRLQPDLILLDIGLPDIDGFDLLARVRANSSVPVIFLSAMDDSTDKLLGLKLGADDYVTKPFNPQEVVARVGAVLKRTRGVGAHEVVRHDGVEVQLEAHIAIASTDKGRVELPLTATEFRLLVCFVRSPFKTFERASLLDACMPESDALDRTVDTHIANLRRKLASCGLDGFIVAVRGIGYRFARSTGV</sequence>
<dbReference type="SMART" id="SM00448">
    <property type="entry name" value="REC"/>
    <property type="match status" value="1"/>
</dbReference>
<dbReference type="SMART" id="SM00862">
    <property type="entry name" value="Trans_reg_C"/>
    <property type="match status" value="1"/>
</dbReference>
<dbReference type="InterPro" id="IPR039420">
    <property type="entry name" value="WalR-like"/>
</dbReference>
<evidence type="ECO:0000256" key="3">
    <source>
        <dbReference type="PROSITE-ProRule" id="PRU01091"/>
    </source>
</evidence>
<dbReference type="AlphaFoldDB" id="A0A7X0JMB5"/>
<dbReference type="GO" id="GO:0000156">
    <property type="term" value="F:phosphorelay response regulator activity"/>
    <property type="evidence" value="ECO:0007669"/>
    <property type="project" value="TreeGrafter"/>
</dbReference>
<dbReference type="CDD" id="cd00383">
    <property type="entry name" value="trans_reg_C"/>
    <property type="match status" value="1"/>
</dbReference>
<name>A0A7X0JMB5_9HYPH</name>
<dbReference type="Gene3D" id="3.40.50.2300">
    <property type="match status" value="1"/>
</dbReference>
<evidence type="ECO:0000259" key="4">
    <source>
        <dbReference type="PROSITE" id="PS50110"/>
    </source>
</evidence>
<evidence type="ECO:0000313" key="6">
    <source>
        <dbReference type="EMBL" id="MBB6510246.1"/>
    </source>
</evidence>
<comment type="caution">
    <text evidence="6">The sequence shown here is derived from an EMBL/GenBank/DDBJ whole genome shotgun (WGS) entry which is preliminary data.</text>
</comment>
<accession>A0A7X0JMB5</accession>
<evidence type="ECO:0000256" key="1">
    <source>
        <dbReference type="ARBA" id="ARBA00023125"/>
    </source>
</evidence>
<feature type="DNA-binding region" description="OmpR/PhoB-type" evidence="3">
    <location>
        <begin position="135"/>
        <end position="236"/>
    </location>
</feature>
<feature type="domain" description="OmpR/PhoB-type" evidence="5">
    <location>
        <begin position="135"/>
        <end position="236"/>
    </location>
</feature>
<keyword evidence="7" id="KW-1185">Reference proteome</keyword>
<dbReference type="Pfam" id="PF00072">
    <property type="entry name" value="Response_reg"/>
    <property type="match status" value="1"/>
</dbReference>
<dbReference type="InterPro" id="IPR011006">
    <property type="entry name" value="CheY-like_superfamily"/>
</dbReference>
<dbReference type="Gene3D" id="1.10.10.10">
    <property type="entry name" value="Winged helix-like DNA-binding domain superfamily/Winged helix DNA-binding domain"/>
    <property type="match status" value="1"/>
</dbReference>
<dbReference type="PANTHER" id="PTHR48111">
    <property type="entry name" value="REGULATOR OF RPOS"/>
    <property type="match status" value="1"/>
</dbReference>
<dbReference type="GO" id="GO:0032993">
    <property type="term" value="C:protein-DNA complex"/>
    <property type="evidence" value="ECO:0007669"/>
    <property type="project" value="TreeGrafter"/>
</dbReference>